<dbReference type="PANTHER" id="PTHR45398:SF1">
    <property type="entry name" value="ENZYME, PUTATIVE (JCVI)-RELATED"/>
    <property type="match status" value="1"/>
</dbReference>
<evidence type="ECO:0000313" key="3">
    <source>
        <dbReference type="Proteomes" id="UP000694660"/>
    </source>
</evidence>
<feature type="domain" description="Condensation" evidence="1">
    <location>
        <begin position="16"/>
        <end position="191"/>
    </location>
</feature>
<evidence type="ECO:0000259" key="1">
    <source>
        <dbReference type="Pfam" id="PF00668"/>
    </source>
</evidence>
<dbReference type="Pfam" id="PF00668">
    <property type="entry name" value="Condensation"/>
    <property type="match status" value="1"/>
</dbReference>
<accession>A0A944HE14</accession>
<dbReference type="RefSeq" id="WP_230412002.1">
    <property type="nucleotide sequence ID" value="NZ_JAEKFT010000130.1"/>
</dbReference>
<dbReference type="InterPro" id="IPR001242">
    <property type="entry name" value="Condensation_dom"/>
</dbReference>
<proteinExistence type="predicted"/>
<name>A0A944HE14_DENI1</name>
<dbReference type="GO" id="GO:0003824">
    <property type="term" value="F:catalytic activity"/>
    <property type="evidence" value="ECO:0007669"/>
    <property type="project" value="InterPro"/>
</dbReference>
<sequence>HSQLSAIAIAERNRPLPLSLTQQRMWFLTRMDGASEAYHIGGAVQLNGTLDVPLLKRALERIVERHETLRTRYALIDEHPVQIIDAPGPIALDEHDLSAHADAEERFEALSEAHNQTPFDLEHGGPLRALLVRMAPDEHRLQVTLHHIAGDGWSVSLLLSELSALYSAYRQGEADPLPELAIQYADYAQWQR</sequence>
<feature type="non-terminal residue" evidence="2">
    <location>
        <position position="192"/>
    </location>
</feature>
<dbReference type="Proteomes" id="UP000694660">
    <property type="component" value="Unassembled WGS sequence"/>
</dbReference>
<dbReference type="EMBL" id="JAEKFT010000130">
    <property type="protein sequence ID" value="MBT0964297.1"/>
    <property type="molecule type" value="Genomic_DNA"/>
</dbReference>
<gene>
    <name evidence="2" type="ORF">I8J34_24250</name>
</gene>
<comment type="caution">
    <text evidence="2">The sequence shown here is derived from an EMBL/GenBank/DDBJ whole genome shotgun (WGS) entry which is preliminary data.</text>
</comment>
<feature type="non-terminal residue" evidence="2">
    <location>
        <position position="1"/>
    </location>
</feature>
<organism evidence="2 3">
    <name type="scientific">Denitromonas iodatirespirans</name>
    <dbReference type="NCBI Taxonomy" id="2795389"/>
    <lineage>
        <taxon>Bacteria</taxon>
        <taxon>Pseudomonadati</taxon>
        <taxon>Pseudomonadota</taxon>
        <taxon>Betaproteobacteria</taxon>
        <taxon>Rhodocyclales</taxon>
        <taxon>Zoogloeaceae</taxon>
        <taxon>Denitromonas</taxon>
    </lineage>
</organism>
<keyword evidence="3" id="KW-1185">Reference proteome</keyword>
<reference evidence="3" key="1">
    <citation type="journal article" date="2022" name="ISME J.">
        <title>Genetic and phylogenetic analysis of dissimilatory iodate-reducing bacteria identifies potential niches across the world's oceans.</title>
        <authorList>
            <person name="Reyes-Umana V."/>
            <person name="Henning Z."/>
            <person name="Lee K."/>
            <person name="Barnum T.P."/>
            <person name="Coates J.D."/>
        </authorList>
    </citation>
    <scope>NUCLEOTIDE SEQUENCE [LARGE SCALE GENOMIC DNA]</scope>
    <source>
        <strain evidence="3">IR12</strain>
    </source>
</reference>
<dbReference type="AlphaFoldDB" id="A0A944HE14"/>
<dbReference type="FunFam" id="3.30.559.10:FF:000012">
    <property type="entry name" value="Non-ribosomal peptide synthetase"/>
    <property type="match status" value="1"/>
</dbReference>
<protein>
    <submittedName>
        <fullName evidence="2">Non-ribosomal peptide synthetase</fullName>
    </submittedName>
</protein>
<dbReference type="PANTHER" id="PTHR45398">
    <property type="match status" value="1"/>
</dbReference>
<evidence type="ECO:0000313" key="2">
    <source>
        <dbReference type="EMBL" id="MBT0964297.1"/>
    </source>
</evidence>